<sequence length="309" mass="35760">MWKKKGLLFEVENHINDSIKSHASIPFALHMSDDLFRIYFSSRNEQGKSLPYYIDCKIDNGIIDLVGEAVGPILQLGKLGSFDDSGIMPSSLIKTDNKIFMYYIGWNPQVTVSYRLSIGLAVSHDNGVTFSRYSEGPICDRSMEEPYFNTAPYVIQDNNLWKMWYISCTEWKIINDYPEPAYHIKYAESQDGITWKREGIICLDYDDVAKALGRPCVYKRNNKFEMFFSYRNTDEYRTSKNAGYKIGYAESEDGKSWNKLYEETGISLSEEGWDSNMMEYCHVFEHKGFEYMIYNGNGFGKDGFGYAVR</sequence>
<name>A0ABP9MEC6_9FLAO</name>
<proteinExistence type="predicted"/>
<evidence type="ECO:0000313" key="1">
    <source>
        <dbReference type="EMBL" id="GAA5093212.1"/>
    </source>
</evidence>
<organism evidence="1 2">
    <name type="scientific">Chryseobacterium ginsengisoli</name>
    <dbReference type="NCBI Taxonomy" id="363853"/>
    <lineage>
        <taxon>Bacteria</taxon>
        <taxon>Pseudomonadati</taxon>
        <taxon>Bacteroidota</taxon>
        <taxon>Flavobacteriia</taxon>
        <taxon>Flavobacteriales</taxon>
        <taxon>Weeksellaceae</taxon>
        <taxon>Chryseobacterium group</taxon>
        <taxon>Chryseobacterium</taxon>
    </lineage>
</organism>
<accession>A0ABP9MEC6</accession>
<protein>
    <recommendedName>
        <fullName evidence="3">Glycosyl hydrolase family 32 N-terminal domain-containing protein</fullName>
    </recommendedName>
</protein>
<evidence type="ECO:0008006" key="3">
    <source>
        <dbReference type="Google" id="ProtNLM"/>
    </source>
</evidence>
<gene>
    <name evidence="1" type="ORF">GCM10023210_23300</name>
</gene>
<keyword evidence="2" id="KW-1185">Reference proteome</keyword>
<dbReference type="Proteomes" id="UP001500353">
    <property type="component" value="Unassembled WGS sequence"/>
</dbReference>
<comment type="caution">
    <text evidence="1">The sequence shown here is derived from an EMBL/GenBank/DDBJ whole genome shotgun (WGS) entry which is preliminary data.</text>
</comment>
<dbReference type="Gene3D" id="2.115.10.20">
    <property type="entry name" value="Glycosyl hydrolase domain, family 43"/>
    <property type="match status" value="2"/>
</dbReference>
<dbReference type="PANTHER" id="PTHR35279:SF1">
    <property type="entry name" value="ARABINANASE_LEVANSUCRASE_INVERTASE"/>
    <property type="match status" value="1"/>
</dbReference>
<dbReference type="SUPFAM" id="SSF75005">
    <property type="entry name" value="Arabinanase/levansucrase/invertase"/>
    <property type="match status" value="1"/>
</dbReference>
<reference evidence="2" key="1">
    <citation type="journal article" date="2019" name="Int. J. Syst. Evol. Microbiol.">
        <title>The Global Catalogue of Microorganisms (GCM) 10K type strain sequencing project: providing services to taxonomists for standard genome sequencing and annotation.</title>
        <authorList>
            <consortium name="The Broad Institute Genomics Platform"/>
            <consortium name="The Broad Institute Genome Sequencing Center for Infectious Disease"/>
            <person name="Wu L."/>
            <person name="Ma J."/>
        </authorList>
    </citation>
    <scope>NUCLEOTIDE SEQUENCE [LARGE SCALE GENOMIC DNA]</scope>
    <source>
        <strain evidence="2">JCM 18019</strain>
    </source>
</reference>
<dbReference type="EMBL" id="BAABHX010000003">
    <property type="protein sequence ID" value="GAA5093212.1"/>
    <property type="molecule type" value="Genomic_DNA"/>
</dbReference>
<dbReference type="PANTHER" id="PTHR35279">
    <property type="match status" value="1"/>
</dbReference>
<dbReference type="RefSeq" id="WP_345203964.1">
    <property type="nucleotide sequence ID" value="NZ_BAABHX010000003.1"/>
</dbReference>
<dbReference type="InterPro" id="IPR023296">
    <property type="entry name" value="Glyco_hydro_beta-prop_sf"/>
</dbReference>
<evidence type="ECO:0000313" key="2">
    <source>
        <dbReference type="Proteomes" id="UP001500353"/>
    </source>
</evidence>